<comment type="similarity">
    <text evidence="1 3">Belongs to the CpcS/CpeS biliprotein lyase family.</text>
</comment>
<dbReference type="EC" id="4.-.-.-" evidence="3"/>
<evidence type="ECO:0000256" key="3">
    <source>
        <dbReference type="HAMAP-Rule" id="MF_01459"/>
    </source>
</evidence>
<evidence type="ECO:0000313" key="5">
    <source>
        <dbReference type="Proteomes" id="UP000707356"/>
    </source>
</evidence>
<comment type="function">
    <text evidence="3">Covalently attaches a chromophore to Cys residue(s) of phycobiliproteins.</text>
</comment>
<dbReference type="InterPro" id="IPR012674">
    <property type="entry name" value="Calycin"/>
</dbReference>
<accession>A0A951PAH0</accession>
<proteinExistence type="inferred from homology"/>
<sequence length="183" mass="20054">MNISEFFQQSAGKWVSQRSSHRLAQNQSEGAKADLMIETLGTADPDLQQLCQQQGISAPTVGLKITWSNGIVEHNPKPQSGSSLVVAIPDPAQPQQGQIISRLNRDQPVLGRYELGQDQVLILTSEAEQVTVEERIWFASENFRLRTNVIKRQGSTTLATFCSEIRMGGKPPADADQTAEVAP</sequence>
<organism evidence="4 5">
    <name type="scientific">Pegethrix bostrychoides GSE-TBD4-15B</name>
    <dbReference type="NCBI Taxonomy" id="2839662"/>
    <lineage>
        <taxon>Bacteria</taxon>
        <taxon>Bacillati</taxon>
        <taxon>Cyanobacteriota</taxon>
        <taxon>Cyanophyceae</taxon>
        <taxon>Oculatellales</taxon>
        <taxon>Oculatellaceae</taxon>
        <taxon>Pegethrix</taxon>
    </lineage>
</organism>
<dbReference type="GO" id="GO:0017006">
    <property type="term" value="P:protein-tetrapyrrole linkage"/>
    <property type="evidence" value="ECO:0007669"/>
    <property type="project" value="UniProtKB-UniRule"/>
</dbReference>
<reference evidence="4" key="2">
    <citation type="journal article" date="2022" name="Microbiol. Resour. Announc.">
        <title>Metagenome Sequencing to Explore Phylogenomics of Terrestrial Cyanobacteria.</title>
        <authorList>
            <person name="Ward R.D."/>
            <person name="Stajich J.E."/>
            <person name="Johansen J.R."/>
            <person name="Huntemann M."/>
            <person name="Clum A."/>
            <person name="Foster B."/>
            <person name="Foster B."/>
            <person name="Roux S."/>
            <person name="Palaniappan K."/>
            <person name="Varghese N."/>
            <person name="Mukherjee S."/>
            <person name="Reddy T.B.K."/>
            <person name="Daum C."/>
            <person name="Copeland A."/>
            <person name="Chen I.A."/>
            <person name="Ivanova N.N."/>
            <person name="Kyrpides N.C."/>
            <person name="Shapiro N."/>
            <person name="Eloe-Fadrosh E.A."/>
            <person name="Pietrasiak N."/>
        </authorList>
    </citation>
    <scope>NUCLEOTIDE SEQUENCE</scope>
    <source>
        <strain evidence="4">GSE-TBD4-15B</strain>
    </source>
</reference>
<dbReference type="Gene3D" id="2.40.128.20">
    <property type="match status" value="1"/>
</dbReference>
<dbReference type="Pfam" id="PF09367">
    <property type="entry name" value="CpeS"/>
    <property type="match status" value="1"/>
</dbReference>
<comment type="caution">
    <text evidence="4">The sequence shown here is derived from an EMBL/GenBank/DDBJ whole genome shotgun (WGS) entry which is preliminary data.</text>
</comment>
<dbReference type="AlphaFoldDB" id="A0A951PAH0"/>
<protein>
    <recommendedName>
        <fullName evidence="3">Chromophore lyase CpcS/CpeS</fullName>
        <ecNumber evidence="3">4.-.-.-</ecNumber>
    </recommendedName>
</protein>
<dbReference type="InterPro" id="IPR018536">
    <property type="entry name" value="CpcS/CpeS"/>
</dbReference>
<dbReference type="CDD" id="cd16339">
    <property type="entry name" value="CpcS"/>
    <property type="match status" value="1"/>
</dbReference>
<evidence type="ECO:0000256" key="1">
    <source>
        <dbReference type="ARBA" id="ARBA00010681"/>
    </source>
</evidence>
<reference evidence="4" key="1">
    <citation type="submission" date="2021-05" db="EMBL/GenBank/DDBJ databases">
        <authorList>
            <person name="Pietrasiak N."/>
            <person name="Ward R."/>
            <person name="Stajich J.E."/>
            <person name="Kurbessoian T."/>
        </authorList>
    </citation>
    <scope>NUCLEOTIDE SEQUENCE</scope>
    <source>
        <strain evidence="4">GSE-TBD4-15B</strain>
    </source>
</reference>
<dbReference type="HAMAP" id="MF_01459">
    <property type="entry name" value="Chrphore_lyase_CpxS"/>
    <property type="match status" value="1"/>
</dbReference>
<dbReference type="Proteomes" id="UP000707356">
    <property type="component" value="Unassembled WGS sequence"/>
</dbReference>
<evidence type="ECO:0000256" key="2">
    <source>
        <dbReference type="ARBA" id="ARBA00023239"/>
    </source>
</evidence>
<evidence type="ECO:0000313" key="4">
    <source>
        <dbReference type="EMBL" id="MBW4465687.1"/>
    </source>
</evidence>
<gene>
    <name evidence="3" type="primary">cpcS</name>
    <name evidence="4" type="ORF">KME07_09640</name>
</gene>
<dbReference type="EMBL" id="JAHHHV010000059">
    <property type="protein sequence ID" value="MBW4465687.1"/>
    <property type="molecule type" value="Genomic_DNA"/>
</dbReference>
<dbReference type="GO" id="GO:0016829">
    <property type="term" value="F:lyase activity"/>
    <property type="evidence" value="ECO:0007669"/>
    <property type="project" value="UniProtKB-KW"/>
</dbReference>
<keyword evidence="2 3" id="KW-0456">Lyase</keyword>
<name>A0A951PAH0_9CYAN</name>